<evidence type="ECO:0000256" key="5">
    <source>
        <dbReference type="ARBA" id="ARBA00023163"/>
    </source>
</evidence>
<dbReference type="OrthoDB" id="6270329at2759"/>
<feature type="region of interest" description="Disordered" evidence="7">
    <location>
        <begin position="1"/>
        <end position="42"/>
    </location>
</feature>
<dbReference type="GO" id="GO:0003700">
    <property type="term" value="F:DNA-binding transcription factor activity"/>
    <property type="evidence" value="ECO:0007669"/>
    <property type="project" value="InterPro"/>
</dbReference>
<dbReference type="PANTHER" id="PTHR46373:SF2">
    <property type="entry name" value="RWP-RK DOMAIN-CONTAINING PROTEIN"/>
    <property type="match status" value="1"/>
</dbReference>
<dbReference type="AlphaFoldDB" id="A0A2P6U403"/>
<dbReference type="Proteomes" id="UP000239899">
    <property type="component" value="Unassembled WGS sequence"/>
</dbReference>
<evidence type="ECO:0000313" key="10">
    <source>
        <dbReference type="Proteomes" id="UP000239899"/>
    </source>
</evidence>
<feature type="domain" description="RWP-RK" evidence="8">
    <location>
        <begin position="30"/>
        <end position="117"/>
    </location>
</feature>
<evidence type="ECO:0000313" key="9">
    <source>
        <dbReference type="EMBL" id="PRW61050.1"/>
    </source>
</evidence>
<keyword evidence="5" id="KW-0804">Transcription</keyword>
<keyword evidence="4" id="KW-0238">DNA-binding</keyword>
<reference evidence="9 10" key="1">
    <citation type="journal article" date="2018" name="Plant J.">
        <title>Genome sequences of Chlorella sorokiniana UTEX 1602 and Micractinium conductrix SAG 241.80: implications to maltose excretion by a green alga.</title>
        <authorList>
            <person name="Arriola M.B."/>
            <person name="Velmurugan N."/>
            <person name="Zhang Y."/>
            <person name="Plunkett M.H."/>
            <person name="Hondzo H."/>
            <person name="Barney B.M."/>
        </authorList>
    </citation>
    <scope>NUCLEOTIDE SEQUENCE [LARGE SCALE GENOMIC DNA]</scope>
    <source>
        <strain evidence="10">UTEX 1602</strain>
    </source>
</reference>
<evidence type="ECO:0000259" key="8">
    <source>
        <dbReference type="PROSITE" id="PS51519"/>
    </source>
</evidence>
<gene>
    <name evidence="9" type="ORF">C2E21_0249</name>
</gene>
<dbReference type="Pfam" id="PF02042">
    <property type="entry name" value="RWP-RK"/>
    <property type="match status" value="1"/>
</dbReference>
<keyword evidence="3" id="KW-0175">Coiled coil</keyword>
<keyword evidence="6" id="KW-0539">Nucleus</keyword>
<dbReference type="GO" id="GO:0003677">
    <property type="term" value="F:DNA binding"/>
    <property type="evidence" value="ECO:0007669"/>
    <property type="project" value="UniProtKB-KW"/>
</dbReference>
<evidence type="ECO:0000256" key="1">
    <source>
        <dbReference type="ARBA" id="ARBA00004049"/>
    </source>
</evidence>
<evidence type="ECO:0000256" key="4">
    <source>
        <dbReference type="ARBA" id="ARBA00023125"/>
    </source>
</evidence>
<accession>A0A2P6U403</accession>
<proteinExistence type="predicted"/>
<organism evidence="9 10">
    <name type="scientific">Chlorella sorokiniana</name>
    <name type="common">Freshwater green alga</name>
    <dbReference type="NCBI Taxonomy" id="3076"/>
    <lineage>
        <taxon>Eukaryota</taxon>
        <taxon>Viridiplantae</taxon>
        <taxon>Chlorophyta</taxon>
        <taxon>core chlorophytes</taxon>
        <taxon>Trebouxiophyceae</taxon>
        <taxon>Chlorellales</taxon>
        <taxon>Chlorellaceae</taxon>
        <taxon>Chlorella clade</taxon>
        <taxon>Chlorella</taxon>
    </lineage>
</organism>
<comment type="function">
    <text evidence="1">Putative transcription factor.</text>
</comment>
<keyword evidence="2" id="KW-0805">Transcription regulation</keyword>
<dbReference type="PANTHER" id="PTHR46373">
    <property type="entry name" value="PROTEIN RKD4"/>
    <property type="match status" value="1"/>
</dbReference>
<dbReference type="PROSITE" id="PS51519">
    <property type="entry name" value="RWP_RK"/>
    <property type="match status" value="1"/>
</dbReference>
<dbReference type="EMBL" id="LHPG02000001">
    <property type="protein sequence ID" value="PRW61050.1"/>
    <property type="molecule type" value="Genomic_DNA"/>
</dbReference>
<comment type="caution">
    <text evidence="9">The sequence shown here is derived from an EMBL/GenBank/DDBJ whole genome shotgun (WGS) entry which is preliminary data.</text>
</comment>
<keyword evidence="10" id="KW-1185">Reference proteome</keyword>
<evidence type="ECO:0000256" key="2">
    <source>
        <dbReference type="ARBA" id="ARBA00023015"/>
    </source>
</evidence>
<evidence type="ECO:0000256" key="3">
    <source>
        <dbReference type="ARBA" id="ARBA00023054"/>
    </source>
</evidence>
<sequence>MSTSLGSEGGGGGGWDDGTGAAEGQFPDDEAPFKRSRKRTKQGVYTSDITLDDLAAHFHQPASKACQELGMGLTIFKRVCRKLGLQRWPYEKPCMGRRRTRGQPRSCTRRQQGLIWPGIWAGTSGGSSAD</sequence>
<protein>
    <submittedName>
        <fullName evidence="9">RWP-RK domain-containing (ISS)</fullName>
    </submittedName>
</protein>
<evidence type="ECO:0000256" key="6">
    <source>
        <dbReference type="ARBA" id="ARBA00023242"/>
    </source>
</evidence>
<dbReference type="STRING" id="3076.A0A2P6U403"/>
<evidence type="ECO:0000256" key="7">
    <source>
        <dbReference type="SAM" id="MobiDB-lite"/>
    </source>
</evidence>
<dbReference type="InterPro" id="IPR044607">
    <property type="entry name" value="RKD-like"/>
</dbReference>
<name>A0A2P6U403_CHLSO</name>
<feature type="compositionally biased region" description="Gly residues" evidence="7">
    <location>
        <begin position="7"/>
        <end position="17"/>
    </location>
</feature>
<dbReference type="InterPro" id="IPR003035">
    <property type="entry name" value="RWP-RK_dom"/>
</dbReference>